<dbReference type="GO" id="GO:0004113">
    <property type="term" value="F:2',3'-cyclic-nucleotide 3'-phosphodiesterase activity"/>
    <property type="evidence" value="ECO:0007669"/>
    <property type="project" value="UniProtKB-EC"/>
</dbReference>
<sequence length="33" mass="3585">KITPGARGAFTEKTTGARVELSEQQLALWPNDV</sequence>
<dbReference type="InterPro" id="IPR047325">
    <property type="entry name" value="CNPase_cat"/>
</dbReference>
<dbReference type="AlphaFoldDB" id="Q7M3I0"/>
<dbReference type="Pfam" id="PF05881">
    <property type="entry name" value="CNPase"/>
    <property type="match status" value="1"/>
</dbReference>
<evidence type="ECO:0000259" key="1">
    <source>
        <dbReference type="Pfam" id="PF05881"/>
    </source>
</evidence>
<proteinExistence type="predicted"/>
<dbReference type="EC" id="3.1.4.37" evidence="2"/>
<feature type="domain" description="Cyclic nucleotide phosphodiesterase catalytic" evidence="1">
    <location>
        <begin position="10"/>
        <end position="33"/>
    </location>
</feature>
<organism evidence="2">
    <name type="scientific">Sus scrofa domesticus</name>
    <name type="common">domestic pig</name>
    <dbReference type="NCBI Taxonomy" id="9825"/>
    <lineage>
        <taxon>Eukaryota</taxon>
        <taxon>Metazoa</taxon>
        <taxon>Chordata</taxon>
        <taxon>Craniata</taxon>
        <taxon>Vertebrata</taxon>
        <taxon>Euteleostomi</taxon>
        <taxon>Mammalia</taxon>
        <taxon>Eutheria</taxon>
        <taxon>Laurasiatheria</taxon>
        <taxon>Artiodactyla</taxon>
        <taxon>Suina</taxon>
        <taxon>Suidae</taxon>
        <taxon>Sus</taxon>
    </lineage>
</organism>
<accession>Q7M3I0</accession>
<feature type="non-terminal residue" evidence="2">
    <location>
        <position position="33"/>
    </location>
</feature>
<name>Q7M3I0_PIG</name>
<dbReference type="PIR" id="S43312">
    <property type="entry name" value="S43312"/>
</dbReference>
<reference evidence="2" key="1">
    <citation type="journal article" date="1994" name="Biol. Chem. Hoppe-Seyler">
        <title>The myelin protein CNP (2',3'-cyclic nucleotide 3'-phosphodiesterase): immunoaffinity purification of CNP from pig and rat brain using a monoclonal antibody and phosphorylation of CNP by cyclic nucleotide-dependent protein kinases.</title>
        <authorList>
            <person name="Stricker R."/>
            <person name="Lottspeich F."/>
            <person name="Reiser G."/>
        </authorList>
    </citation>
    <scope>PROTEIN SEQUENCE</scope>
</reference>
<protein>
    <submittedName>
        <fullName evidence="2">2',3'-cyclic-nucleotide 3'-phosphodiesterase</fullName>
        <ecNumber evidence="2">3.1.4.37</ecNumber>
    </submittedName>
</protein>
<evidence type="ECO:0000313" key="2">
    <source>
        <dbReference type="PIR" id="S43312"/>
    </source>
</evidence>
<dbReference type="Gene3D" id="3.90.1740.10">
    <property type="entry name" value="2',3'-cyclic nucleotide 3'-phosphodiesterase superfamily"/>
    <property type="match status" value="1"/>
</dbReference>
<feature type="non-terminal residue" evidence="2">
    <location>
        <position position="1"/>
    </location>
</feature>